<sequence length="131" mass="15048">MIFASAILAGILLIVLISLLIKTPEEEANDFVERLKSGTVNENALNEQQLTELNAFIQFPNDKDLDQTRMVIYSAEDVDNGYQVRVRFQAYEYKDEGSKVIESYDGDLYIIMQKVGFRSWNIIDVKINAYK</sequence>
<organism evidence="1 2">
    <name type="scientific">Pseudalkalibacillus berkeleyi</name>
    <dbReference type="NCBI Taxonomy" id="1069813"/>
    <lineage>
        <taxon>Bacteria</taxon>
        <taxon>Bacillati</taxon>
        <taxon>Bacillota</taxon>
        <taxon>Bacilli</taxon>
        <taxon>Bacillales</taxon>
        <taxon>Fictibacillaceae</taxon>
        <taxon>Pseudalkalibacillus</taxon>
    </lineage>
</organism>
<comment type="caution">
    <text evidence="1">The sequence shown here is derived from an EMBL/GenBank/DDBJ whole genome shotgun (WGS) entry which is preliminary data.</text>
</comment>
<accession>A0ABS9GX01</accession>
<reference evidence="1 2" key="1">
    <citation type="submission" date="2022-01" db="EMBL/GenBank/DDBJ databases">
        <title>Alkalihalobacillus sp. EGI L200015, a novel bacterium isolated from a salt lake sediment.</title>
        <authorList>
            <person name="Gao L."/>
            <person name="Fang B.-Z."/>
            <person name="Li W.-J."/>
        </authorList>
    </citation>
    <scope>NUCLEOTIDE SEQUENCE [LARGE SCALE GENOMIC DNA]</scope>
    <source>
        <strain evidence="1 2">KCTC 12718</strain>
    </source>
</reference>
<dbReference type="Proteomes" id="UP001649381">
    <property type="component" value="Unassembled WGS sequence"/>
</dbReference>
<name>A0ABS9GX01_9BACL</name>
<evidence type="ECO:0000313" key="2">
    <source>
        <dbReference type="Proteomes" id="UP001649381"/>
    </source>
</evidence>
<keyword evidence="2" id="KW-1185">Reference proteome</keyword>
<dbReference type="EMBL" id="JAKIJS010000001">
    <property type="protein sequence ID" value="MCF6136351.1"/>
    <property type="molecule type" value="Genomic_DNA"/>
</dbReference>
<dbReference type="RefSeq" id="WP_236330897.1">
    <property type="nucleotide sequence ID" value="NZ_JAKIJS010000001.1"/>
</dbReference>
<evidence type="ECO:0000313" key="1">
    <source>
        <dbReference type="EMBL" id="MCF6136351.1"/>
    </source>
</evidence>
<gene>
    <name evidence="1" type="ORF">L2716_01330</name>
</gene>
<protein>
    <submittedName>
        <fullName evidence="1">Uncharacterized protein</fullName>
    </submittedName>
</protein>
<proteinExistence type="predicted"/>